<organism evidence="1 2">
    <name type="scientific">Brachionus plicatilis</name>
    <name type="common">Marine rotifer</name>
    <name type="synonym">Brachionus muelleri</name>
    <dbReference type="NCBI Taxonomy" id="10195"/>
    <lineage>
        <taxon>Eukaryota</taxon>
        <taxon>Metazoa</taxon>
        <taxon>Spiralia</taxon>
        <taxon>Gnathifera</taxon>
        <taxon>Rotifera</taxon>
        <taxon>Eurotatoria</taxon>
        <taxon>Monogononta</taxon>
        <taxon>Pseudotrocha</taxon>
        <taxon>Ploima</taxon>
        <taxon>Brachionidae</taxon>
        <taxon>Brachionus</taxon>
    </lineage>
</organism>
<keyword evidence="2" id="KW-1185">Reference proteome</keyword>
<dbReference type="EMBL" id="REGN01008811">
    <property type="protein sequence ID" value="RNA02618.1"/>
    <property type="molecule type" value="Genomic_DNA"/>
</dbReference>
<protein>
    <submittedName>
        <fullName evidence="1">Uncharacterized protein</fullName>
    </submittedName>
</protein>
<gene>
    <name evidence="1" type="ORF">BpHYR1_053986</name>
</gene>
<sequence length="276" mass="31803">MLRPNFYFFQFTDIMNYDGSPTVRVKKLSGSIIQVILIWYIRISEIRESYDLVRMIFKNNFKITDGINYESPKIGNEFELAKVIFNLRGTSGRVMSILSRLLGGRPTAGLERPVKTAYLGPVFNGQLLDRPSAVCGPRFYPSTAAKKINLPIVPIEFYAEYLTISGNKRRSITKTPSVHRTPPKSLRRNSAVHSASYFISPLQKATLNSPKEKQKKQNDDEILIEKKILESRQKAYEYEKLEENKKYIKDLDDSKELRAMKQFCRIRGRCFGNKGK</sequence>
<dbReference type="AlphaFoldDB" id="A0A3M7PVB7"/>
<reference evidence="1 2" key="1">
    <citation type="journal article" date="2018" name="Sci. Rep.">
        <title>Genomic signatures of local adaptation to the degree of environmental predictability in rotifers.</title>
        <authorList>
            <person name="Franch-Gras L."/>
            <person name="Hahn C."/>
            <person name="Garcia-Roger E.M."/>
            <person name="Carmona M.J."/>
            <person name="Serra M."/>
            <person name="Gomez A."/>
        </authorList>
    </citation>
    <scope>NUCLEOTIDE SEQUENCE [LARGE SCALE GENOMIC DNA]</scope>
    <source>
        <strain evidence="1">HYR1</strain>
    </source>
</reference>
<evidence type="ECO:0000313" key="1">
    <source>
        <dbReference type="EMBL" id="RNA02618.1"/>
    </source>
</evidence>
<dbReference type="Proteomes" id="UP000276133">
    <property type="component" value="Unassembled WGS sequence"/>
</dbReference>
<name>A0A3M7PVB7_BRAPC</name>
<evidence type="ECO:0000313" key="2">
    <source>
        <dbReference type="Proteomes" id="UP000276133"/>
    </source>
</evidence>
<comment type="caution">
    <text evidence="1">The sequence shown here is derived from an EMBL/GenBank/DDBJ whole genome shotgun (WGS) entry which is preliminary data.</text>
</comment>
<accession>A0A3M7PVB7</accession>
<proteinExistence type="predicted"/>